<evidence type="ECO:0000256" key="2">
    <source>
        <dbReference type="SAM" id="Phobius"/>
    </source>
</evidence>
<sequence length="188" mass="20020">MDVPAGQQGEQRVPIGGGRFADLPPDREREAFVAYFKERVYATFTGLAIVLVVASEGHAAGAHAFFALVLGVIGVTAAGFASDVIALLAVHREFPRRRAFSVLGRIAAGALSTLLVPAVLIALGWMEIIRLDAALRASAYVYLVTLAVIGWLAVRRARLVWWKQLVALGILVALGGTVILLQTLAHAI</sequence>
<feature type="transmembrane region" description="Helical" evidence="2">
    <location>
        <begin position="102"/>
        <end position="125"/>
    </location>
</feature>
<evidence type="ECO:0008006" key="5">
    <source>
        <dbReference type="Google" id="ProtNLM"/>
    </source>
</evidence>
<name>A0A7D4PP70_9MICO</name>
<feature type="transmembrane region" description="Helical" evidence="2">
    <location>
        <begin position="166"/>
        <end position="185"/>
    </location>
</feature>
<evidence type="ECO:0000313" key="4">
    <source>
        <dbReference type="Proteomes" id="UP000502498"/>
    </source>
</evidence>
<dbReference type="AlphaFoldDB" id="A0A7D4PP70"/>
<reference evidence="3 4" key="1">
    <citation type="submission" date="2020-05" db="EMBL/GenBank/DDBJ databases">
        <title>Strain PA2F3 complete genome.</title>
        <authorList>
            <person name="Kim Y.-S."/>
            <person name="Kim S.-J."/>
            <person name="Jung H.-k."/>
            <person name="Kim S.-E."/>
            <person name="Kim K.-H."/>
        </authorList>
    </citation>
    <scope>NUCLEOTIDE SEQUENCE [LARGE SCALE GENOMIC DNA]</scope>
    <source>
        <strain evidence="3 4">PA2F3</strain>
    </source>
</reference>
<evidence type="ECO:0000313" key="3">
    <source>
        <dbReference type="EMBL" id="QKJ20855.1"/>
    </source>
</evidence>
<keyword evidence="2" id="KW-0472">Membrane</keyword>
<evidence type="ECO:0000256" key="1">
    <source>
        <dbReference type="SAM" id="MobiDB-lite"/>
    </source>
</evidence>
<dbReference type="RefSeq" id="WP_172991280.1">
    <property type="nucleotide sequence ID" value="NZ_CP054038.1"/>
</dbReference>
<accession>A0A7D4PP70</accession>
<proteinExistence type="predicted"/>
<feature type="transmembrane region" description="Helical" evidence="2">
    <location>
        <begin position="65"/>
        <end position="90"/>
    </location>
</feature>
<keyword evidence="2" id="KW-0812">Transmembrane</keyword>
<gene>
    <name evidence="3" type="ORF">HQM25_16795</name>
</gene>
<keyword evidence="2" id="KW-1133">Transmembrane helix</keyword>
<organism evidence="3 4">
    <name type="scientific">Microbacterium hominis</name>
    <dbReference type="NCBI Taxonomy" id="162426"/>
    <lineage>
        <taxon>Bacteria</taxon>
        <taxon>Bacillati</taxon>
        <taxon>Actinomycetota</taxon>
        <taxon>Actinomycetes</taxon>
        <taxon>Micrococcales</taxon>
        <taxon>Microbacteriaceae</taxon>
        <taxon>Microbacterium</taxon>
    </lineage>
</organism>
<dbReference type="Proteomes" id="UP000502498">
    <property type="component" value="Chromosome"/>
</dbReference>
<protein>
    <recommendedName>
        <fullName evidence="5">VIT family protein</fullName>
    </recommendedName>
</protein>
<feature type="transmembrane region" description="Helical" evidence="2">
    <location>
        <begin position="40"/>
        <end position="59"/>
    </location>
</feature>
<feature type="transmembrane region" description="Helical" evidence="2">
    <location>
        <begin position="137"/>
        <end position="154"/>
    </location>
</feature>
<feature type="region of interest" description="Disordered" evidence="1">
    <location>
        <begin position="1"/>
        <end position="22"/>
    </location>
</feature>
<dbReference type="EMBL" id="CP054038">
    <property type="protein sequence ID" value="QKJ20855.1"/>
    <property type="molecule type" value="Genomic_DNA"/>
</dbReference>